<protein>
    <submittedName>
        <fullName evidence="2">Uncharacterized protein</fullName>
    </submittedName>
</protein>
<feature type="transmembrane region" description="Helical" evidence="1">
    <location>
        <begin position="87"/>
        <end position="104"/>
    </location>
</feature>
<sequence>MLFLEAWIITVSLECPLLLAMLHRQGPWQRIVFAGIAATSLTIPWLWFILPAWLSGHWFLIIGESLVVIIEALVLSSWLRISKLRGFIAALLANLFSYWAGVWLQTL</sequence>
<evidence type="ECO:0000313" key="3">
    <source>
        <dbReference type="Proteomes" id="UP000196573"/>
    </source>
</evidence>
<reference evidence="2 3" key="1">
    <citation type="submission" date="2017-03" db="EMBL/GenBank/DDBJ databases">
        <authorList>
            <person name="Afonso C.L."/>
            <person name="Miller P.J."/>
            <person name="Scott M.A."/>
            <person name="Spackman E."/>
            <person name="Goraichik I."/>
            <person name="Dimitrov K.M."/>
            <person name="Suarez D.L."/>
            <person name="Swayne D.E."/>
        </authorList>
    </citation>
    <scope>NUCLEOTIDE SEQUENCE [LARGE SCALE GENOMIC DNA]</scope>
    <source>
        <strain evidence="2">SB41UT1</strain>
    </source>
</reference>
<keyword evidence="1" id="KW-0812">Transmembrane</keyword>
<keyword evidence="1" id="KW-1133">Transmembrane helix</keyword>
<dbReference type="RefSeq" id="WP_087107094.1">
    <property type="nucleotide sequence ID" value="NZ_CBCSCN010000014.1"/>
</dbReference>
<keyword evidence="1" id="KW-0472">Membrane</keyword>
<evidence type="ECO:0000313" key="2">
    <source>
        <dbReference type="EMBL" id="SMA37611.1"/>
    </source>
</evidence>
<dbReference type="Proteomes" id="UP000196573">
    <property type="component" value="Unassembled WGS sequence"/>
</dbReference>
<feature type="transmembrane region" description="Helical" evidence="1">
    <location>
        <begin position="31"/>
        <end position="50"/>
    </location>
</feature>
<name>A0A1X7AG92_9GAMM</name>
<accession>A0A1X7AG92</accession>
<gene>
    <name evidence="2" type="ORF">EHSB41UT_00768</name>
</gene>
<feature type="transmembrane region" description="Helical" evidence="1">
    <location>
        <begin position="56"/>
        <end position="75"/>
    </location>
</feature>
<organism evidence="2 3">
    <name type="scientific">Parendozoicomonas haliclonae</name>
    <dbReference type="NCBI Taxonomy" id="1960125"/>
    <lineage>
        <taxon>Bacteria</taxon>
        <taxon>Pseudomonadati</taxon>
        <taxon>Pseudomonadota</taxon>
        <taxon>Gammaproteobacteria</taxon>
        <taxon>Oceanospirillales</taxon>
        <taxon>Endozoicomonadaceae</taxon>
        <taxon>Parendozoicomonas</taxon>
    </lineage>
</organism>
<dbReference type="EMBL" id="FWPT01000002">
    <property type="protein sequence ID" value="SMA37611.1"/>
    <property type="molecule type" value="Genomic_DNA"/>
</dbReference>
<proteinExistence type="predicted"/>
<evidence type="ECO:0000256" key="1">
    <source>
        <dbReference type="SAM" id="Phobius"/>
    </source>
</evidence>
<dbReference type="OrthoDB" id="6197508at2"/>
<dbReference type="AlphaFoldDB" id="A0A1X7AG92"/>
<keyword evidence="3" id="KW-1185">Reference proteome</keyword>